<dbReference type="Pfam" id="PF12796">
    <property type="entry name" value="Ank_2"/>
    <property type="match status" value="1"/>
</dbReference>
<keyword evidence="2" id="KW-1185">Reference proteome</keyword>
<dbReference type="Proteomes" id="UP000492821">
    <property type="component" value="Unassembled WGS sequence"/>
</dbReference>
<keyword evidence="1" id="KW-0040">ANK repeat</keyword>
<protein>
    <submittedName>
        <fullName evidence="3">ANK_REP_REGION domain-containing protein</fullName>
    </submittedName>
</protein>
<evidence type="ECO:0000313" key="2">
    <source>
        <dbReference type="Proteomes" id="UP000492821"/>
    </source>
</evidence>
<dbReference type="PROSITE" id="PS50088">
    <property type="entry name" value="ANK_REPEAT"/>
    <property type="match status" value="3"/>
</dbReference>
<sequence>MTALTYSVRNMEMLEIVADMNVHLNAIKVNRVESVETDFSNYNYVSLMPNPPYQSPESSLSSLNVKASCAEALAQITPEDAPWVTKPDKDGQNCIHCAVDSVSAKPDNVIIADIEKLIAAGANVTAINNNGETALHIAIKRSRVKVARYLLNKIDVNAADKDGYTALYLAVSMKLDVLIDDILAMENVDVNAMNKSNITALIKCAKEGDSMVPIVEKLVAYPGVDVNIVGEDGETALHVAASTNSVRIMELLVKNHADAAALDVDLNTPLYLAVHQNHVEAVKFLLDHMPLSAIEIPNYELYTPLEWAEWPWQNNDVRE</sequence>
<dbReference type="SUPFAM" id="SSF48403">
    <property type="entry name" value="Ankyrin repeat"/>
    <property type="match status" value="1"/>
</dbReference>
<dbReference type="PANTHER" id="PTHR24118">
    <property type="entry name" value="POTE ANKYRIN DOMAIN"/>
    <property type="match status" value="1"/>
</dbReference>
<reference evidence="2" key="1">
    <citation type="journal article" date="2013" name="Genetics">
        <title>The draft genome and transcriptome of Panagrellus redivivus are shaped by the harsh demands of a free-living lifestyle.</title>
        <authorList>
            <person name="Srinivasan J."/>
            <person name="Dillman A.R."/>
            <person name="Macchietto M.G."/>
            <person name="Heikkinen L."/>
            <person name="Lakso M."/>
            <person name="Fracchia K.M."/>
            <person name="Antoshechkin I."/>
            <person name="Mortazavi A."/>
            <person name="Wong G."/>
            <person name="Sternberg P.W."/>
        </authorList>
    </citation>
    <scope>NUCLEOTIDE SEQUENCE [LARGE SCALE GENOMIC DNA]</scope>
    <source>
        <strain evidence="2">MT8872</strain>
    </source>
</reference>
<name>A0A7E4VM36_PANRE</name>
<dbReference type="Pfam" id="PF13857">
    <property type="entry name" value="Ank_5"/>
    <property type="match status" value="1"/>
</dbReference>
<dbReference type="Gene3D" id="1.25.40.20">
    <property type="entry name" value="Ankyrin repeat-containing domain"/>
    <property type="match status" value="2"/>
</dbReference>
<evidence type="ECO:0000256" key="1">
    <source>
        <dbReference type="PROSITE-ProRule" id="PRU00023"/>
    </source>
</evidence>
<dbReference type="InterPro" id="IPR036770">
    <property type="entry name" value="Ankyrin_rpt-contain_sf"/>
</dbReference>
<dbReference type="InterPro" id="IPR002110">
    <property type="entry name" value="Ankyrin_rpt"/>
</dbReference>
<organism evidence="2 3">
    <name type="scientific">Panagrellus redivivus</name>
    <name type="common">Microworm</name>
    <dbReference type="NCBI Taxonomy" id="6233"/>
    <lineage>
        <taxon>Eukaryota</taxon>
        <taxon>Metazoa</taxon>
        <taxon>Ecdysozoa</taxon>
        <taxon>Nematoda</taxon>
        <taxon>Chromadorea</taxon>
        <taxon>Rhabditida</taxon>
        <taxon>Tylenchina</taxon>
        <taxon>Panagrolaimomorpha</taxon>
        <taxon>Panagrolaimoidea</taxon>
        <taxon>Panagrolaimidae</taxon>
        <taxon>Panagrellus</taxon>
    </lineage>
</organism>
<accession>A0A7E4VM36</accession>
<proteinExistence type="predicted"/>
<dbReference type="PROSITE" id="PS50297">
    <property type="entry name" value="ANK_REP_REGION"/>
    <property type="match status" value="3"/>
</dbReference>
<dbReference type="SMART" id="SM00248">
    <property type="entry name" value="ANK"/>
    <property type="match status" value="6"/>
</dbReference>
<dbReference type="Pfam" id="PF00023">
    <property type="entry name" value="Ank"/>
    <property type="match status" value="1"/>
</dbReference>
<dbReference type="AlphaFoldDB" id="A0A7E4VM36"/>
<dbReference type="PANTHER" id="PTHR24118:SF99">
    <property type="entry name" value="POTE ANKYRIN DOMAIN FAMILY MEMBER 3C-RELATED"/>
    <property type="match status" value="1"/>
</dbReference>
<reference evidence="3" key="2">
    <citation type="submission" date="2020-10" db="UniProtKB">
        <authorList>
            <consortium name="WormBaseParasite"/>
        </authorList>
    </citation>
    <scope>IDENTIFICATION</scope>
</reference>
<feature type="repeat" description="ANK" evidence="1">
    <location>
        <begin position="265"/>
        <end position="288"/>
    </location>
</feature>
<dbReference type="WBParaSite" id="Pan_g22552.t1">
    <property type="protein sequence ID" value="Pan_g22552.t1"/>
    <property type="gene ID" value="Pan_g22552"/>
</dbReference>
<evidence type="ECO:0000313" key="3">
    <source>
        <dbReference type="WBParaSite" id="Pan_g22552.t1"/>
    </source>
</evidence>
<feature type="repeat" description="ANK" evidence="1">
    <location>
        <begin position="130"/>
        <end position="153"/>
    </location>
</feature>
<feature type="repeat" description="ANK" evidence="1">
    <location>
        <begin position="232"/>
        <end position="264"/>
    </location>
</feature>